<reference evidence="3" key="1">
    <citation type="submission" date="2020-05" db="EMBL/GenBank/DDBJ databases">
        <title>Frigoriglobus tundricola gen. nov., sp. nov., a psychrotolerant cellulolytic planctomycete of the family Gemmataceae with two divergent copies of 16S rRNA gene.</title>
        <authorList>
            <person name="Kulichevskaya I.S."/>
            <person name="Ivanova A.A."/>
            <person name="Naumoff D.G."/>
            <person name="Beletsky A.V."/>
            <person name="Rijpstra W.I.C."/>
            <person name="Sinninghe Damste J.S."/>
            <person name="Mardanov A.V."/>
            <person name="Ravin N.V."/>
            <person name="Dedysh S.N."/>
        </authorList>
    </citation>
    <scope>NUCLEOTIDE SEQUENCE [LARGE SCALE GENOMIC DNA]</scope>
    <source>
        <strain evidence="3">PL17</strain>
    </source>
</reference>
<dbReference type="InterPro" id="IPR011611">
    <property type="entry name" value="PfkB_dom"/>
</dbReference>
<organism evidence="2 3">
    <name type="scientific">Frigoriglobus tundricola</name>
    <dbReference type="NCBI Taxonomy" id="2774151"/>
    <lineage>
        <taxon>Bacteria</taxon>
        <taxon>Pseudomonadati</taxon>
        <taxon>Planctomycetota</taxon>
        <taxon>Planctomycetia</taxon>
        <taxon>Gemmatales</taxon>
        <taxon>Gemmataceae</taxon>
        <taxon>Frigoriglobus</taxon>
    </lineage>
</organism>
<dbReference type="Pfam" id="PF00294">
    <property type="entry name" value="PfkB"/>
    <property type="match status" value="1"/>
</dbReference>
<accession>A0A6M5YLA7</accession>
<feature type="domain" description="Carbohydrate kinase PfkB" evidence="1">
    <location>
        <begin position="52"/>
        <end position="340"/>
    </location>
</feature>
<dbReference type="AlphaFoldDB" id="A0A6M5YLA7"/>
<dbReference type="PANTHER" id="PTHR46969">
    <property type="entry name" value="BIFUNCTIONAL PROTEIN HLDE"/>
    <property type="match status" value="1"/>
</dbReference>
<dbReference type="Gene3D" id="3.40.1190.20">
    <property type="match status" value="1"/>
</dbReference>
<dbReference type="SUPFAM" id="SSF53613">
    <property type="entry name" value="Ribokinase-like"/>
    <property type="match status" value="1"/>
</dbReference>
<name>A0A6M5YLA7_9BACT</name>
<protein>
    <recommendedName>
        <fullName evidence="1">Carbohydrate kinase PfkB domain-containing protein</fullName>
    </recommendedName>
</protein>
<dbReference type="PANTHER" id="PTHR46969:SF1">
    <property type="entry name" value="BIFUNCTIONAL PROTEIN HLDE"/>
    <property type="match status" value="1"/>
</dbReference>
<dbReference type="Proteomes" id="UP000503447">
    <property type="component" value="Chromosome"/>
</dbReference>
<dbReference type="GO" id="GO:0033785">
    <property type="term" value="F:heptose 7-phosphate kinase activity"/>
    <property type="evidence" value="ECO:0007669"/>
    <property type="project" value="TreeGrafter"/>
</dbReference>
<sequence length="358" mass="38411">MGTARRAKSSATLPLGEPLMLTTDLIERVLATIPDRTVGVLGDLFLDRYLDIDPARNEPSVETGLTAYQVVQVRSYPGAAGTVMNNLAALGVGRIYPIACIGDDGEGYELRQALRQLPAVEQGGLILAPDRRTPTYTKPMLGQEELNRLDIKNRTPTPAGIQDHIIELLDEAWPQLDALLVLDQVSEVDCGVVTAKVRDHLAKLAAGDPAKFVLADSREQIGLFRNVCVKPNRAEAEKLFPSFEPFAFDIGLSLAARRYQAIFCTRGEEGIRLALPGQSSEQLLRVPTYPVSGPIDICGAGDSCSAGIASAMVSGLTHEQAAAFGNLVASITIQQIGVTGTATPDQVRARWREVGALV</sequence>
<dbReference type="KEGG" id="ftj:FTUN_1884"/>
<dbReference type="GO" id="GO:0005829">
    <property type="term" value="C:cytosol"/>
    <property type="evidence" value="ECO:0007669"/>
    <property type="project" value="TreeGrafter"/>
</dbReference>
<evidence type="ECO:0000313" key="3">
    <source>
        <dbReference type="Proteomes" id="UP000503447"/>
    </source>
</evidence>
<evidence type="ECO:0000259" key="1">
    <source>
        <dbReference type="Pfam" id="PF00294"/>
    </source>
</evidence>
<proteinExistence type="predicted"/>
<keyword evidence="3" id="KW-1185">Reference proteome</keyword>
<dbReference type="GO" id="GO:0033786">
    <property type="term" value="F:heptose-1-phosphate adenylyltransferase activity"/>
    <property type="evidence" value="ECO:0007669"/>
    <property type="project" value="TreeGrafter"/>
</dbReference>
<dbReference type="InterPro" id="IPR029056">
    <property type="entry name" value="Ribokinase-like"/>
</dbReference>
<gene>
    <name evidence="2" type="ORF">FTUN_1884</name>
</gene>
<dbReference type="EMBL" id="CP053452">
    <property type="protein sequence ID" value="QJW94364.1"/>
    <property type="molecule type" value="Genomic_DNA"/>
</dbReference>
<evidence type="ECO:0000313" key="2">
    <source>
        <dbReference type="EMBL" id="QJW94364.1"/>
    </source>
</evidence>